<proteinExistence type="predicted"/>
<dbReference type="EMBL" id="CMVM020000181">
    <property type="status" value="NOT_ANNOTATED_CDS"/>
    <property type="molecule type" value="Genomic_DNA"/>
</dbReference>
<keyword evidence="2" id="KW-1185">Reference proteome</keyword>
<reference evidence="1" key="2">
    <citation type="submission" date="2022-06" db="UniProtKB">
        <authorList>
            <consortium name="EnsemblMetazoa"/>
        </authorList>
    </citation>
    <scope>IDENTIFICATION</scope>
</reference>
<name>A0A8R1TWR2_ONCVO</name>
<evidence type="ECO:0000313" key="1">
    <source>
        <dbReference type="EnsemblMetazoa" id="OVOC6849.1"/>
    </source>
</evidence>
<reference evidence="2" key="1">
    <citation type="submission" date="2013-10" db="EMBL/GenBank/DDBJ databases">
        <title>Genome sequencing of Onchocerca volvulus.</title>
        <authorList>
            <person name="Cotton J."/>
            <person name="Tsai J."/>
            <person name="Stanley E."/>
            <person name="Tracey A."/>
            <person name="Holroyd N."/>
            <person name="Lustigman S."/>
            <person name="Berriman M."/>
        </authorList>
    </citation>
    <scope>NUCLEOTIDE SEQUENCE</scope>
</reference>
<dbReference type="Proteomes" id="UP000024404">
    <property type="component" value="Unassembled WGS sequence"/>
</dbReference>
<sequence length="102" mass="11423">MKFQHLNDDIRCCCNKSHARHALGCGMWLEMTLHAIELAYSSKSGALAEGCNITMTEWCRKRKGIILTVVARCCLHNSRDGPCHLSICIHSHRISSGIRNNS</sequence>
<evidence type="ECO:0000313" key="2">
    <source>
        <dbReference type="Proteomes" id="UP000024404"/>
    </source>
</evidence>
<dbReference type="AlphaFoldDB" id="A0A8R1TWR2"/>
<dbReference type="EnsemblMetazoa" id="OVOC6849.1">
    <property type="protein sequence ID" value="OVOC6849.1"/>
    <property type="gene ID" value="WBGene00243658"/>
</dbReference>
<organism evidence="1 2">
    <name type="scientific">Onchocerca volvulus</name>
    <dbReference type="NCBI Taxonomy" id="6282"/>
    <lineage>
        <taxon>Eukaryota</taxon>
        <taxon>Metazoa</taxon>
        <taxon>Ecdysozoa</taxon>
        <taxon>Nematoda</taxon>
        <taxon>Chromadorea</taxon>
        <taxon>Rhabditida</taxon>
        <taxon>Spirurina</taxon>
        <taxon>Spiruromorpha</taxon>
        <taxon>Filarioidea</taxon>
        <taxon>Onchocercidae</taxon>
        <taxon>Onchocerca</taxon>
    </lineage>
</organism>
<protein>
    <submittedName>
        <fullName evidence="1">Uncharacterized protein</fullName>
    </submittedName>
</protein>
<accession>A0A8R1TWR2</accession>